<organism evidence="2 3">
    <name type="scientific">Plakobranchus ocellatus</name>
    <dbReference type="NCBI Taxonomy" id="259542"/>
    <lineage>
        <taxon>Eukaryota</taxon>
        <taxon>Metazoa</taxon>
        <taxon>Spiralia</taxon>
        <taxon>Lophotrochozoa</taxon>
        <taxon>Mollusca</taxon>
        <taxon>Gastropoda</taxon>
        <taxon>Heterobranchia</taxon>
        <taxon>Euthyneura</taxon>
        <taxon>Panpulmonata</taxon>
        <taxon>Sacoglossa</taxon>
        <taxon>Placobranchoidea</taxon>
        <taxon>Plakobranchidae</taxon>
        <taxon>Plakobranchus</taxon>
    </lineage>
</organism>
<dbReference type="Proteomes" id="UP000735302">
    <property type="component" value="Unassembled WGS sequence"/>
</dbReference>
<comment type="caution">
    <text evidence="2">The sequence shown here is derived from an EMBL/GenBank/DDBJ whole genome shotgun (WGS) entry which is preliminary data.</text>
</comment>
<accession>A0AAV3YLA7</accession>
<evidence type="ECO:0000256" key="1">
    <source>
        <dbReference type="SAM" id="MobiDB-lite"/>
    </source>
</evidence>
<dbReference type="EMBL" id="BLXT01001278">
    <property type="protein sequence ID" value="GFN84075.1"/>
    <property type="molecule type" value="Genomic_DNA"/>
</dbReference>
<name>A0AAV3YLA7_9GAST</name>
<feature type="compositionally biased region" description="Low complexity" evidence="1">
    <location>
        <begin position="9"/>
        <end position="20"/>
    </location>
</feature>
<evidence type="ECO:0000313" key="3">
    <source>
        <dbReference type="Proteomes" id="UP000735302"/>
    </source>
</evidence>
<protein>
    <submittedName>
        <fullName evidence="2">Uncharacterized protein</fullName>
    </submittedName>
</protein>
<dbReference type="AlphaFoldDB" id="A0AAV3YLA7"/>
<feature type="region of interest" description="Disordered" evidence="1">
    <location>
        <begin position="62"/>
        <end position="83"/>
    </location>
</feature>
<proteinExistence type="predicted"/>
<feature type="region of interest" description="Disordered" evidence="1">
    <location>
        <begin position="1"/>
        <end position="22"/>
    </location>
</feature>
<evidence type="ECO:0000313" key="2">
    <source>
        <dbReference type="EMBL" id="GFN84075.1"/>
    </source>
</evidence>
<sequence length="107" mass="11688">MAAEILDIPTEPYSPTTTPPAYDVEGPVFSGESEIYMSSLTPSDGSVSSAENHKVAQSIKEIKRHRREAADAQTSQAERMMERSRVDLRAGEQGDNVVVPVLLVNRS</sequence>
<gene>
    <name evidence="2" type="ORF">PoB_001058100</name>
</gene>
<keyword evidence="3" id="KW-1185">Reference proteome</keyword>
<reference evidence="2 3" key="1">
    <citation type="journal article" date="2021" name="Elife">
        <title>Chloroplast acquisition without the gene transfer in kleptoplastic sea slugs, Plakobranchus ocellatus.</title>
        <authorList>
            <person name="Maeda T."/>
            <person name="Takahashi S."/>
            <person name="Yoshida T."/>
            <person name="Shimamura S."/>
            <person name="Takaki Y."/>
            <person name="Nagai Y."/>
            <person name="Toyoda A."/>
            <person name="Suzuki Y."/>
            <person name="Arimoto A."/>
            <person name="Ishii H."/>
            <person name="Satoh N."/>
            <person name="Nishiyama T."/>
            <person name="Hasebe M."/>
            <person name="Maruyama T."/>
            <person name="Minagawa J."/>
            <person name="Obokata J."/>
            <person name="Shigenobu S."/>
        </authorList>
    </citation>
    <scope>NUCLEOTIDE SEQUENCE [LARGE SCALE GENOMIC DNA]</scope>
</reference>